<dbReference type="SUPFAM" id="SSF53474">
    <property type="entry name" value="alpha/beta-Hydrolases"/>
    <property type="match status" value="1"/>
</dbReference>
<name>A0A2U3PVA2_9BRAD</name>
<dbReference type="Proteomes" id="UP000246085">
    <property type="component" value="Chromosome BRAD3257"/>
</dbReference>
<reference evidence="2 3" key="1">
    <citation type="submission" date="2018-03" db="EMBL/GenBank/DDBJ databases">
        <authorList>
            <person name="Gully D."/>
        </authorList>
    </citation>
    <scope>NUCLEOTIDE SEQUENCE [LARGE SCALE GENOMIC DNA]</scope>
    <source>
        <strain evidence="2">ORS3257</strain>
    </source>
</reference>
<proteinExistence type="predicted"/>
<protein>
    <submittedName>
        <fullName evidence="2">Poly(3-hydroxybutyrate) synthase subunit</fullName>
    </submittedName>
</protein>
<dbReference type="InterPro" id="IPR000073">
    <property type="entry name" value="AB_hydrolase_1"/>
</dbReference>
<feature type="domain" description="AB hydrolase-1" evidence="1">
    <location>
        <begin position="78"/>
        <end position="275"/>
    </location>
</feature>
<dbReference type="AlphaFoldDB" id="A0A2U3PVA2"/>
<dbReference type="PANTHER" id="PTHR36837">
    <property type="entry name" value="POLY(3-HYDROXYALKANOATE) POLYMERASE SUBUNIT PHAC"/>
    <property type="match status" value="1"/>
</dbReference>
<dbReference type="InterPro" id="IPR051321">
    <property type="entry name" value="PHA/PHB_synthase"/>
</dbReference>
<sequence>MVRSSWNAMFLMGDVLRQSLGTLLDNAGYAPQEMTWYRVQHPDLQLRRYFSNSAATNPVLIVPAPIKRPYIFDLLPQVSVIRRLADAGFAVYLHEWPEEQAADWNLETSIALLLAAIEKLSRDHQRAPVVIGHSLGGTLAAIAAALVRRRVGKLVLVQAPLAFGQCTGALRPIAIDAQFEVLSRRIAGSLLDCASVAAAPEEFFVGRYCDAWASLSDLEALALHGRVIRWTLDEFAPSRQLLQDVIELLYREDRFARNDLHLLDRTARCDALAELPVAAIVDHTSRVVPPSSTLQQLSSPRVFVYEPEIGVALQHVGALVGRRAHREIWPHVIEWLRQGGDHKT</sequence>
<dbReference type="EMBL" id="LS398110">
    <property type="protein sequence ID" value="SPP93082.1"/>
    <property type="molecule type" value="Genomic_DNA"/>
</dbReference>
<dbReference type="RefSeq" id="WP_122401546.1">
    <property type="nucleotide sequence ID" value="NZ_LS398110.1"/>
</dbReference>
<organism evidence="2 3">
    <name type="scientific">Bradyrhizobium vignae</name>
    <dbReference type="NCBI Taxonomy" id="1549949"/>
    <lineage>
        <taxon>Bacteria</taxon>
        <taxon>Pseudomonadati</taxon>
        <taxon>Pseudomonadota</taxon>
        <taxon>Alphaproteobacteria</taxon>
        <taxon>Hyphomicrobiales</taxon>
        <taxon>Nitrobacteraceae</taxon>
        <taxon>Bradyrhizobium</taxon>
    </lineage>
</organism>
<dbReference type="KEGG" id="bvz:BRAD3257_1980"/>
<accession>A0A2U3PVA2</accession>
<gene>
    <name evidence="2" type="ORF">BRAD3257_1980</name>
</gene>
<evidence type="ECO:0000313" key="2">
    <source>
        <dbReference type="EMBL" id="SPP93082.1"/>
    </source>
</evidence>
<evidence type="ECO:0000313" key="3">
    <source>
        <dbReference type="Proteomes" id="UP000246085"/>
    </source>
</evidence>
<evidence type="ECO:0000259" key="1">
    <source>
        <dbReference type="Pfam" id="PF12697"/>
    </source>
</evidence>
<dbReference type="Pfam" id="PF12697">
    <property type="entry name" value="Abhydrolase_6"/>
    <property type="match status" value="1"/>
</dbReference>
<dbReference type="Gene3D" id="3.40.50.1820">
    <property type="entry name" value="alpha/beta hydrolase"/>
    <property type="match status" value="1"/>
</dbReference>
<dbReference type="InterPro" id="IPR029058">
    <property type="entry name" value="AB_hydrolase_fold"/>
</dbReference>
<dbReference type="PANTHER" id="PTHR36837:SF2">
    <property type="entry name" value="POLY(3-HYDROXYALKANOATE) POLYMERASE SUBUNIT PHAC"/>
    <property type="match status" value="1"/>
</dbReference>